<dbReference type="OrthoDB" id="5524782at2"/>
<sequence length="62" mass="7016">MDKPASIDRLWTIEDVADYLRVPVETVRAWRKNGSGPPARKLGKHLRYDPAAVRRWATADAA</sequence>
<protein>
    <submittedName>
        <fullName evidence="2">DNA binding domain-containing protein, excisionase family</fullName>
    </submittedName>
</protein>
<dbReference type="InterPro" id="IPR009061">
    <property type="entry name" value="DNA-bd_dom_put_sf"/>
</dbReference>
<evidence type="ECO:0000313" key="2">
    <source>
        <dbReference type="EMBL" id="SDO67271.1"/>
    </source>
</evidence>
<evidence type="ECO:0000259" key="1">
    <source>
        <dbReference type="Pfam" id="PF12728"/>
    </source>
</evidence>
<proteinExistence type="predicted"/>
<reference evidence="3" key="1">
    <citation type="submission" date="2016-10" db="EMBL/GenBank/DDBJ databases">
        <authorList>
            <person name="Varghese N."/>
            <person name="Submissions S."/>
        </authorList>
    </citation>
    <scope>NUCLEOTIDE SEQUENCE [LARGE SCALE GENOMIC DNA]</scope>
    <source>
        <strain evidence="3">IBRC-M 10655</strain>
    </source>
</reference>
<organism evidence="2 3">
    <name type="scientific">Actinokineospora alba</name>
    <dbReference type="NCBI Taxonomy" id="504798"/>
    <lineage>
        <taxon>Bacteria</taxon>
        <taxon>Bacillati</taxon>
        <taxon>Actinomycetota</taxon>
        <taxon>Actinomycetes</taxon>
        <taxon>Pseudonocardiales</taxon>
        <taxon>Pseudonocardiaceae</taxon>
        <taxon>Actinokineospora</taxon>
    </lineage>
</organism>
<accession>A0A1H0LGX7</accession>
<dbReference type="RefSeq" id="WP_091373341.1">
    <property type="nucleotide sequence ID" value="NZ_FNDV01000009.1"/>
</dbReference>
<evidence type="ECO:0000313" key="3">
    <source>
        <dbReference type="Proteomes" id="UP000199651"/>
    </source>
</evidence>
<feature type="domain" description="Helix-turn-helix" evidence="1">
    <location>
        <begin position="12"/>
        <end position="58"/>
    </location>
</feature>
<dbReference type="STRING" id="504798.SAMN05421871_109158"/>
<name>A0A1H0LGX7_9PSEU</name>
<gene>
    <name evidence="2" type="ORF">SAMN05192558_104139</name>
</gene>
<keyword evidence="3" id="KW-1185">Reference proteome</keyword>
<dbReference type="InterPro" id="IPR041657">
    <property type="entry name" value="HTH_17"/>
</dbReference>
<dbReference type="Proteomes" id="UP000199651">
    <property type="component" value="Unassembled WGS sequence"/>
</dbReference>
<dbReference type="AlphaFoldDB" id="A0A1H0LGX7"/>
<dbReference type="SUPFAM" id="SSF46955">
    <property type="entry name" value="Putative DNA-binding domain"/>
    <property type="match status" value="1"/>
</dbReference>
<dbReference type="EMBL" id="FNJB01000004">
    <property type="protein sequence ID" value="SDO67271.1"/>
    <property type="molecule type" value="Genomic_DNA"/>
</dbReference>
<dbReference type="Pfam" id="PF12728">
    <property type="entry name" value="HTH_17"/>
    <property type="match status" value="1"/>
</dbReference>
<dbReference type="Gene3D" id="1.10.1660.10">
    <property type="match status" value="1"/>
</dbReference>